<dbReference type="GO" id="GO:0045743">
    <property type="term" value="P:positive regulation of fibroblast growth factor receptor signaling pathway"/>
    <property type="evidence" value="ECO:0007669"/>
    <property type="project" value="TreeGrafter"/>
</dbReference>
<accession>A0A1I7YG28</accession>
<protein>
    <submittedName>
        <fullName evidence="4">Ras-associating domain-containing protein</fullName>
    </submittedName>
</protein>
<dbReference type="SMART" id="SM00314">
    <property type="entry name" value="RA"/>
    <property type="match status" value="1"/>
</dbReference>
<dbReference type="PANTHER" id="PTHR21298:SF2">
    <property type="entry name" value="GH01721P"/>
    <property type="match status" value="1"/>
</dbReference>
<dbReference type="WBParaSite" id="L893_g15975.t1">
    <property type="protein sequence ID" value="L893_g15975.t1"/>
    <property type="gene ID" value="L893_g15975"/>
</dbReference>
<dbReference type="SUPFAM" id="SSF54236">
    <property type="entry name" value="Ubiquitin-like"/>
    <property type="match status" value="2"/>
</dbReference>
<sequence>MATVALSPPSHRAARERSISRAWPSVAETVFCKPRSVKGTEETKGQARSSMCLLRSERPRHGLTAKVSVRARALPGVSCPPLLYPLLKGPFSFQAMLKYQVRSSTSASRTSLKVPSSPSPSTSSASIGKSSLSIYDPAYLRDRSTSLSSLSSIDSSDSTSEWGALRVHTGNVKPDTDYKTLKISTQTTVQTVIDQILNKFRLSCRDPNMYQLLMEVRTRRADGQEVRTLLELGKDARPLELQRCHPMHMSRFALTMSKNGVLVRICDHEISPQSNYKSLLISTKTTSREAIALVLSMNRLTTSSSLSTISEDIDLDDYALVLQDSGDEAPIPDDIPIAQICTQLRPPQKILIRKM</sequence>
<evidence type="ECO:0000259" key="2">
    <source>
        <dbReference type="PROSITE" id="PS50200"/>
    </source>
</evidence>
<dbReference type="Proteomes" id="UP000095287">
    <property type="component" value="Unplaced"/>
</dbReference>
<dbReference type="PROSITE" id="PS50200">
    <property type="entry name" value="RA"/>
    <property type="match status" value="1"/>
</dbReference>
<feature type="domain" description="Ras-associating" evidence="2">
    <location>
        <begin position="165"/>
        <end position="259"/>
    </location>
</feature>
<dbReference type="AlphaFoldDB" id="A0A1I7YG28"/>
<dbReference type="InterPro" id="IPR029071">
    <property type="entry name" value="Ubiquitin-like_domsf"/>
</dbReference>
<name>A0A1I7YG28_9BILA</name>
<organism evidence="3 4">
    <name type="scientific">Steinernema glaseri</name>
    <dbReference type="NCBI Taxonomy" id="37863"/>
    <lineage>
        <taxon>Eukaryota</taxon>
        <taxon>Metazoa</taxon>
        <taxon>Ecdysozoa</taxon>
        <taxon>Nematoda</taxon>
        <taxon>Chromadorea</taxon>
        <taxon>Rhabditida</taxon>
        <taxon>Tylenchina</taxon>
        <taxon>Panagrolaimomorpha</taxon>
        <taxon>Strongyloidoidea</taxon>
        <taxon>Steinernematidae</taxon>
        <taxon>Steinernema</taxon>
    </lineage>
</organism>
<proteinExistence type="predicted"/>
<evidence type="ECO:0000313" key="4">
    <source>
        <dbReference type="WBParaSite" id="L893_g15975.t1"/>
    </source>
</evidence>
<feature type="region of interest" description="Disordered" evidence="1">
    <location>
        <begin position="107"/>
        <end position="128"/>
    </location>
</feature>
<dbReference type="GO" id="GO:0007165">
    <property type="term" value="P:signal transduction"/>
    <property type="evidence" value="ECO:0007669"/>
    <property type="project" value="InterPro"/>
</dbReference>
<evidence type="ECO:0000313" key="3">
    <source>
        <dbReference type="Proteomes" id="UP000095287"/>
    </source>
</evidence>
<reference evidence="4" key="1">
    <citation type="submission" date="2016-11" db="UniProtKB">
        <authorList>
            <consortium name="WormBaseParasite"/>
        </authorList>
    </citation>
    <scope>IDENTIFICATION</scope>
</reference>
<dbReference type="InterPro" id="IPR000159">
    <property type="entry name" value="RA_dom"/>
</dbReference>
<dbReference type="GO" id="GO:0045742">
    <property type="term" value="P:positive regulation of epidermal growth factor receptor signaling pathway"/>
    <property type="evidence" value="ECO:0007669"/>
    <property type="project" value="TreeGrafter"/>
</dbReference>
<dbReference type="Pfam" id="PF00788">
    <property type="entry name" value="RA"/>
    <property type="match status" value="1"/>
</dbReference>
<dbReference type="Gene3D" id="3.10.20.90">
    <property type="entry name" value="Phosphatidylinositol 3-kinase Catalytic Subunit, Chain A, domain 1"/>
    <property type="match status" value="2"/>
</dbReference>
<feature type="compositionally biased region" description="Low complexity" evidence="1">
    <location>
        <begin position="110"/>
        <end position="128"/>
    </location>
</feature>
<dbReference type="CDD" id="cd17043">
    <property type="entry name" value="RA"/>
    <property type="match status" value="2"/>
</dbReference>
<dbReference type="PANTHER" id="PTHR21298">
    <property type="entry name" value="GH01721P"/>
    <property type="match status" value="1"/>
</dbReference>
<evidence type="ECO:0000256" key="1">
    <source>
        <dbReference type="SAM" id="MobiDB-lite"/>
    </source>
</evidence>
<keyword evidence="3" id="KW-1185">Reference proteome</keyword>